<gene>
    <name evidence="1" type="ORF">OMM_01460</name>
</gene>
<reference evidence="2" key="1">
    <citation type="submission" date="2012-11" db="EMBL/GenBank/DDBJ databases">
        <authorList>
            <person name="Lucero-Rivera Y.E."/>
            <person name="Tovar-Ramirez D."/>
        </authorList>
    </citation>
    <scope>NUCLEOTIDE SEQUENCE [LARGE SCALE GENOMIC DNA]</scope>
    <source>
        <strain evidence="2">Araruama</strain>
    </source>
</reference>
<proteinExistence type="predicted"/>
<sequence>MLSDASLDYTIFDKDGMASNSISMISETTNQFYVQVAVPETGFPINSSESLNVTIASQGNNAHVHSITVTTTASASTTEKDTYDFEISTLNPTAYVNCGNKYAFVVQIDNIGRNDDTYLLSINNGSIFDYLIRDINDVQDITEISVQSDQTASFLVKVLIPIVGINNGDHETIWLRSVSLNKSSMLKGMDISTIAKVTELEVTTPSYELYEYDPQDNLQPEINDVWGFSQDDIFAVADHGIVYHYDGTQWTEMQSTVLDDLNSVWGLASNNLYIAGNNGVVVNYDGTTFTKMSSGVSKDLYAAWGSSANNFYMVGKSGTIISYHSNLWSRLTPNTRDNLYGIWGISDNNVYIVGAKGLILHYDGNSFTSMDNPDNSDLYSIWGSSEDNIYAVGDRGTILHYDGSVWIKADAPIRLILNDIYGNSANDIFIAGIAGIVYHYDGTSWNLLQNNMTQNNLYSIWSTSGYAVTVGQEKTMLAYDGTSFTNMTLPTTTNSASEVTNVYYSAIWGDSLNNIVVVGENGTAMHYTGVKWNKKKTCNHNNLSDVWGTSEHNIYATGEHGTICHYDDNSWNIMHGNTQENLNSIYGFAPDDIFIVGDNATIIHYNGSGWTSMNCGTVKNLQSVWGSAPDNVYAVGDYGTLIKYDGTSWKVEELGIYDFLYSIWGFDANDIYISGASGLIMHYDGTNWTQMRTGITKLTIVNIKGSANHDLFAIGEGGLILQYKNNLWRKFTTYLTTDLNDCWAFEDNFIVVGTMDSIYHARVAYSPIVDQKMTIVDERLYDNIEFRIDNVDIATLSIEAESTNTDLLSNDNITISCTSNNCVMRLTPNAVCQQDETIVTLVGTDASGEYKTKTFTVIVNDRTSGSCVAPEVGVFRIDDGPVHNYVGASVHVPVLIKIPQNDSNTYDPITDFGFDIFYSPQDLYYIDYETADAAISFENNGVFTVDSSINGIIQIQASSTGQGYAPTKAGVYLIYLKFQVNMQADQYDISIRNISGDIIDWPFENGVFTAGYNGDINGDNMVTPMDALCAFEKFMSYDGACLNTTCNIPCSEVQCDVNADGKCTPADAFCIMSKYMKEANCIDGK</sequence>
<accession>A0A1V1PD38</accession>
<protein>
    <recommendedName>
        <fullName evidence="3">Dockerin domain-containing protein</fullName>
    </recommendedName>
</protein>
<dbReference type="Gene3D" id="2.60.40.680">
    <property type="match status" value="1"/>
</dbReference>
<evidence type="ECO:0008006" key="3">
    <source>
        <dbReference type="Google" id="ProtNLM"/>
    </source>
</evidence>
<dbReference type="EMBL" id="ATBP01000114">
    <property type="protein sequence ID" value="ETR72771.1"/>
    <property type="molecule type" value="Genomic_DNA"/>
</dbReference>
<dbReference type="SUPFAM" id="SSF63446">
    <property type="entry name" value="Type I dockerin domain"/>
    <property type="match status" value="1"/>
</dbReference>
<dbReference type="AlphaFoldDB" id="A0A1V1PD38"/>
<organism evidence="1 2">
    <name type="scientific">Candidatus Magnetoglobus multicellularis str. Araruama</name>
    <dbReference type="NCBI Taxonomy" id="890399"/>
    <lineage>
        <taxon>Bacteria</taxon>
        <taxon>Pseudomonadati</taxon>
        <taxon>Thermodesulfobacteriota</taxon>
        <taxon>Desulfobacteria</taxon>
        <taxon>Desulfobacterales</taxon>
        <taxon>Desulfobacteraceae</taxon>
        <taxon>Candidatus Magnetoglobus</taxon>
    </lineage>
</organism>
<dbReference type="Proteomes" id="UP000189670">
    <property type="component" value="Unassembled WGS sequence"/>
</dbReference>
<evidence type="ECO:0000313" key="2">
    <source>
        <dbReference type="Proteomes" id="UP000189670"/>
    </source>
</evidence>
<dbReference type="Gene3D" id="1.10.1330.10">
    <property type="entry name" value="Dockerin domain"/>
    <property type="match status" value="1"/>
</dbReference>
<dbReference type="InterPro" id="IPR036439">
    <property type="entry name" value="Dockerin_dom_sf"/>
</dbReference>
<name>A0A1V1PD38_9BACT</name>
<evidence type="ECO:0000313" key="1">
    <source>
        <dbReference type="EMBL" id="ETR72771.1"/>
    </source>
</evidence>
<dbReference type="GO" id="GO:0000272">
    <property type="term" value="P:polysaccharide catabolic process"/>
    <property type="evidence" value="ECO:0007669"/>
    <property type="project" value="InterPro"/>
</dbReference>
<comment type="caution">
    <text evidence="1">The sequence shown here is derived from an EMBL/GenBank/DDBJ whole genome shotgun (WGS) entry which is preliminary data.</text>
</comment>